<dbReference type="Pfam" id="PF00454">
    <property type="entry name" value="PI3_PI4_kinase"/>
    <property type="match status" value="1"/>
</dbReference>
<accession>A0A1X0QL63</accession>
<dbReference type="GO" id="GO:0048015">
    <property type="term" value="P:phosphatidylinositol-mediated signaling"/>
    <property type="evidence" value="ECO:0007669"/>
    <property type="project" value="TreeGrafter"/>
</dbReference>
<sequence length="631" mass="74900">MIKSTEYYISLLIKHSRSDIHLLACYILRSKSIYEYIPLIVDIMIKHDSDAIYELLKLKAKNMKCRIILYFYLKTQLLKTNINQILKCYYLLIEINNISYYYNYKSNSNYYKHRFVNNRMIIKHLNLRSKNIKNMLLSFVKHILPVSEITNRIDFLTSPYTNKKTTIKNNQYLNNSLMFYNKLIGICGRLNDVPKYLQNRFLVVQLELININLNNKDYYDLLTGDKIVYIHSNTCKCMCSRDNNPYLLNLVTKKSNIKSNITYKNNLTKQEIKKLNSMFDHFEVIKTFNDIGDINGIRLNMIEVMEELLVRNIINSYFSNEMILKNNINEKVIINEDTSYERLDKVNLNNKELETLLNNNFELDENFYEERMQWHINNYDSVYNPESNLKFPSQLDQLKSIIPKEFNISSYIVKNGSVMKEEYTAFRIITQVMNIFKENRLPIYLKNYKIFIISEDCGLVENIVNTKSISKIKSQYGSLMKYFDESYSDLNKAKNNFLYSLVGYSLIQYLLLLKDRHNNNLLIDEFGHIIHVDFGFILGKYPGIYGVEVAPFKFSSEYLNIINIHEFKILFTEGFKCLVKNKELIPEVSERLVLNDLSVEDFVDQLISKSVGNYLTIFYDQLQYFQNNYYY</sequence>
<dbReference type="Gene3D" id="3.30.1010.10">
    <property type="entry name" value="Phosphatidylinositol 3-kinase Catalytic Subunit, Chain A, domain 4"/>
    <property type="match status" value="1"/>
</dbReference>
<dbReference type="Gene3D" id="1.10.1070.11">
    <property type="entry name" value="Phosphatidylinositol 3-/4-kinase, catalytic domain"/>
    <property type="match status" value="1"/>
</dbReference>
<gene>
    <name evidence="4" type="primary">PI4K</name>
    <name evidence="4" type="ORF">A0H76_968</name>
</gene>
<name>A0A1X0QL63_9MICR</name>
<dbReference type="PROSITE" id="PS00916">
    <property type="entry name" value="PI3_4_KINASE_2"/>
    <property type="match status" value="1"/>
</dbReference>
<dbReference type="SUPFAM" id="SSF56112">
    <property type="entry name" value="Protein kinase-like (PK-like)"/>
    <property type="match status" value="1"/>
</dbReference>
<dbReference type="VEuPathDB" id="MicrosporidiaDB:A0H76_968"/>
<dbReference type="PROSITE" id="PS50290">
    <property type="entry name" value="PI3_4_KINASE_3"/>
    <property type="match status" value="1"/>
</dbReference>
<dbReference type="InterPro" id="IPR036940">
    <property type="entry name" value="PI3/4_kinase_cat_sf"/>
</dbReference>
<dbReference type="VEuPathDB" id="MicrosporidiaDB:HERIO_1029"/>
<dbReference type="AlphaFoldDB" id="A0A1X0QL63"/>
<dbReference type="VEuPathDB" id="MicrosporidiaDB:HERIO_1028"/>
<evidence type="ECO:0000313" key="5">
    <source>
        <dbReference type="Proteomes" id="UP000192501"/>
    </source>
</evidence>
<dbReference type="PANTHER" id="PTHR10048:SF22">
    <property type="entry name" value="PHOSPHATIDYLINOSITOL 4-KINASE BETA"/>
    <property type="match status" value="1"/>
</dbReference>
<dbReference type="InterPro" id="IPR018936">
    <property type="entry name" value="PI3/4_kinase_CS"/>
</dbReference>
<protein>
    <submittedName>
        <fullName evidence="4">PI4K</fullName>
    </submittedName>
</protein>
<evidence type="ECO:0000313" key="4">
    <source>
        <dbReference type="EMBL" id="ORE00416.1"/>
    </source>
</evidence>
<reference evidence="4 5" key="1">
    <citation type="journal article" date="2017" name="Environ. Microbiol.">
        <title>Decay of the glycolytic pathway and adaptation to intranuclear parasitism within Enterocytozoonidae microsporidia.</title>
        <authorList>
            <person name="Wiredu Boakye D."/>
            <person name="Jaroenlak P."/>
            <person name="Prachumwat A."/>
            <person name="Williams T.A."/>
            <person name="Bateman K.S."/>
            <person name="Itsathitphaisarn O."/>
            <person name="Sritunyalucksana K."/>
            <person name="Paszkiewicz K.H."/>
            <person name="Moore K.A."/>
            <person name="Stentiford G.D."/>
            <person name="Williams B.A."/>
        </authorList>
    </citation>
    <scope>NUCLEOTIDE SEQUENCE [LARGE SCALE GENOMIC DNA]</scope>
    <source>
        <strain evidence="5">canceri</strain>
    </source>
</reference>
<comment type="caution">
    <text evidence="4">The sequence shown here is derived from an EMBL/GenBank/DDBJ whole genome shotgun (WGS) entry which is preliminary data.</text>
</comment>
<dbReference type="InterPro" id="IPR015433">
    <property type="entry name" value="PI3/4_kinase"/>
</dbReference>
<dbReference type="PANTHER" id="PTHR10048">
    <property type="entry name" value="PHOSPHATIDYLINOSITOL KINASE"/>
    <property type="match status" value="1"/>
</dbReference>
<dbReference type="InterPro" id="IPR011009">
    <property type="entry name" value="Kinase-like_dom_sf"/>
</dbReference>
<keyword evidence="2" id="KW-0418">Kinase</keyword>
<keyword evidence="1" id="KW-0808">Transferase</keyword>
<dbReference type="InterPro" id="IPR000403">
    <property type="entry name" value="PI3/4_kinase_cat_dom"/>
</dbReference>
<proteinExistence type="predicted"/>
<dbReference type="EMBL" id="LTAI01000022">
    <property type="protein sequence ID" value="ORE00416.1"/>
    <property type="molecule type" value="Genomic_DNA"/>
</dbReference>
<evidence type="ECO:0000259" key="3">
    <source>
        <dbReference type="PROSITE" id="PS50290"/>
    </source>
</evidence>
<evidence type="ECO:0000256" key="2">
    <source>
        <dbReference type="ARBA" id="ARBA00022777"/>
    </source>
</evidence>
<dbReference type="GO" id="GO:0004430">
    <property type="term" value="F:1-phosphatidylinositol 4-kinase activity"/>
    <property type="evidence" value="ECO:0007669"/>
    <property type="project" value="TreeGrafter"/>
</dbReference>
<dbReference type="GO" id="GO:0016020">
    <property type="term" value="C:membrane"/>
    <property type="evidence" value="ECO:0007669"/>
    <property type="project" value="TreeGrafter"/>
</dbReference>
<evidence type="ECO:0000256" key="1">
    <source>
        <dbReference type="ARBA" id="ARBA00022679"/>
    </source>
</evidence>
<dbReference type="Proteomes" id="UP000192501">
    <property type="component" value="Unassembled WGS sequence"/>
</dbReference>
<organism evidence="4 5">
    <name type="scientific">Hepatospora eriocheir</name>
    <dbReference type="NCBI Taxonomy" id="1081669"/>
    <lineage>
        <taxon>Eukaryota</taxon>
        <taxon>Fungi</taxon>
        <taxon>Fungi incertae sedis</taxon>
        <taxon>Microsporidia</taxon>
        <taxon>Hepatosporidae</taxon>
        <taxon>Hepatospora</taxon>
    </lineage>
</organism>
<dbReference type="SMART" id="SM00146">
    <property type="entry name" value="PI3Kc"/>
    <property type="match status" value="1"/>
</dbReference>
<feature type="domain" description="PI3K/PI4K catalytic" evidence="3">
    <location>
        <begin position="384"/>
        <end position="631"/>
    </location>
</feature>
<dbReference type="GO" id="GO:0005737">
    <property type="term" value="C:cytoplasm"/>
    <property type="evidence" value="ECO:0007669"/>
    <property type="project" value="TreeGrafter"/>
</dbReference>
<dbReference type="GO" id="GO:0046854">
    <property type="term" value="P:phosphatidylinositol phosphate biosynthetic process"/>
    <property type="evidence" value="ECO:0007669"/>
    <property type="project" value="InterPro"/>
</dbReference>